<dbReference type="PROSITE" id="PS00136">
    <property type="entry name" value="SUBTILASE_ASP"/>
    <property type="match status" value="1"/>
</dbReference>
<dbReference type="PANTHER" id="PTHR43806">
    <property type="entry name" value="PEPTIDASE S8"/>
    <property type="match status" value="1"/>
</dbReference>
<keyword evidence="8" id="KW-0732">Signal</keyword>
<protein>
    <submittedName>
        <fullName evidence="10">Type VII secretion-associated serine protease mycosin</fullName>
    </submittedName>
</protein>
<name>A0ABP4Y287_9ACTN</name>
<evidence type="ECO:0000256" key="6">
    <source>
        <dbReference type="SAM" id="MobiDB-lite"/>
    </source>
</evidence>
<evidence type="ECO:0000256" key="5">
    <source>
        <dbReference type="PROSITE-ProRule" id="PRU01240"/>
    </source>
</evidence>
<proteinExistence type="inferred from homology"/>
<dbReference type="PRINTS" id="PR00723">
    <property type="entry name" value="SUBTILISIN"/>
</dbReference>
<evidence type="ECO:0000256" key="4">
    <source>
        <dbReference type="ARBA" id="ARBA00022825"/>
    </source>
</evidence>
<comment type="caution">
    <text evidence="10">The sequence shown here is derived from an EMBL/GenBank/DDBJ whole genome shotgun (WGS) entry which is preliminary data.</text>
</comment>
<dbReference type="InterPro" id="IPR015500">
    <property type="entry name" value="Peptidase_S8_subtilisin-rel"/>
</dbReference>
<organism evidence="10 11">
    <name type="scientific">Luedemannella flava</name>
    <dbReference type="NCBI Taxonomy" id="349316"/>
    <lineage>
        <taxon>Bacteria</taxon>
        <taxon>Bacillati</taxon>
        <taxon>Actinomycetota</taxon>
        <taxon>Actinomycetes</taxon>
        <taxon>Micromonosporales</taxon>
        <taxon>Micromonosporaceae</taxon>
        <taxon>Luedemannella</taxon>
    </lineage>
</organism>
<keyword evidence="3 5" id="KW-0378">Hydrolase</keyword>
<keyword evidence="7" id="KW-1133">Transmembrane helix</keyword>
<dbReference type="GO" id="GO:0006508">
    <property type="term" value="P:proteolysis"/>
    <property type="evidence" value="ECO:0007669"/>
    <property type="project" value="UniProtKB-KW"/>
</dbReference>
<evidence type="ECO:0000313" key="11">
    <source>
        <dbReference type="Proteomes" id="UP001500218"/>
    </source>
</evidence>
<reference evidence="11" key="1">
    <citation type="journal article" date="2019" name="Int. J. Syst. Evol. Microbiol.">
        <title>The Global Catalogue of Microorganisms (GCM) 10K type strain sequencing project: providing services to taxonomists for standard genome sequencing and annotation.</title>
        <authorList>
            <consortium name="The Broad Institute Genomics Platform"/>
            <consortium name="The Broad Institute Genome Sequencing Center for Infectious Disease"/>
            <person name="Wu L."/>
            <person name="Ma J."/>
        </authorList>
    </citation>
    <scope>NUCLEOTIDE SEQUENCE [LARGE SCALE GENOMIC DNA]</scope>
    <source>
        <strain evidence="11">JCM 13250</strain>
    </source>
</reference>
<feature type="signal peptide" evidence="8">
    <location>
        <begin position="1"/>
        <end position="25"/>
    </location>
</feature>
<evidence type="ECO:0000256" key="8">
    <source>
        <dbReference type="SAM" id="SignalP"/>
    </source>
</evidence>
<accession>A0ABP4Y287</accession>
<evidence type="ECO:0000256" key="1">
    <source>
        <dbReference type="ARBA" id="ARBA00011073"/>
    </source>
</evidence>
<feature type="active site" description="Charge relay system" evidence="5">
    <location>
        <position position="246"/>
    </location>
</feature>
<feature type="compositionally biased region" description="Basic and acidic residues" evidence="6">
    <location>
        <begin position="89"/>
        <end position="98"/>
    </location>
</feature>
<feature type="transmembrane region" description="Helical" evidence="7">
    <location>
        <begin position="330"/>
        <end position="351"/>
    </location>
</feature>
<dbReference type="InterPro" id="IPR050131">
    <property type="entry name" value="Peptidase_S8_subtilisin-like"/>
</dbReference>
<keyword evidence="11" id="KW-1185">Reference proteome</keyword>
<feature type="region of interest" description="Disordered" evidence="6">
    <location>
        <begin position="79"/>
        <end position="100"/>
    </location>
</feature>
<feature type="active site" description="Charge relay system" evidence="5">
    <location>
        <position position="98"/>
    </location>
</feature>
<dbReference type="GO" id="GO:0008233">
    <property type="term" value="F:peptidase activity"/>
    <property type="evidence" value="ECO:0007669"/>
    <property type="project" value="UniProtKB-KW"/>
</dbReference>
<evidence type="ECO:0000256" key="2">
    <source>
        <dbReference type="ARBA" id="ARBA00022670"/>
    </source>
</evidence>
<dbReference type="Pfam" id="PF00082">
    <property type="entry name" value="Peptidase_S8"/>
    <property type="match status" value="1"/>
</dbReference>
<dbReference type="EMBL" id="BAAALT010000039">
    <property type="protein sequence ID" value="GAA1795805.1"/>
    <property type="molecule type" value="Genomic_DNA"/>
</dbReference>
<dbReference type="SUPFAM" id="SSF52743">
    <property type="entry name" value="Subtilisin-like"/>
    <property type="match status" value="1"/>
</dbReference>
<dbReference type="Gene3D" id="3.40.50.200">
    <property type="entry name" value="Peptidase S8/S53 domain"/>
    <property type="match status" value="1"/>
</dbReference>
<dbReference type="PANTHER" id="PTHR43806:SF11">
    <property type="entry name" value="CEREVISIN-RELATED"/>
    <property type="match status" value="1"/>
</dbReference>
<evidence type="ECO:0000313" key="10">
    <source>
        <dbReference type="EMBL" id="GAA1795805.1"/>
    </source>
</evidence>
<keyword evidence="7" id="KW-0472">Membrane</keyword>
<keyword evidence="4 5" id="KW-0720">Serine protease</keyword>
<sequence length="356" mass="37089">MTLSRRWRRYPVAALVVLLANLVHALPAAAETVEGGQWYVDFLDLDSAHKISQGRSVTVAIIDSGVGVHPDLAGRVLSGTDARVGGNDPDGRNDEDGHGTGMAGLVVGHGRVRGVAPAATVLPVKISNGVGYASLAPGIEWAIDHGATVISISLGVSRSGISDEMAVRRAIEAGVVVVASVGNTDEDHLVAYPAAYDGVVAVGGVDREGNHAKISVRSDRIVLAAPSDKISVTEPNGKYTIATGTSNSTALVAGAVALVRAKFPDLSAEEVIHRLTYTADDKGPTGRDDEYGYGVVNIVKALTADVPPLHPQTTPSYNDLPDVVDDDPPIALIVLGAVLALLLVVILVLLLRRRRT</sequence>
<evidence type="ECO:0000259" key="9">
    <source>
        <dbReference type="Pfam" id="PF00082"/>
    </source>
</evidence>
<feature type="active site" description="Charge relay system" evidence="5">
    <location>
        <position position="63"/>
    </location>
</feature>
<dbReference type="Proteomes" id="UP001500218">
    <property type="component" value="Unassembled WGS sequence"/>
</dbReference>
<feature type="chain" id="PRO_5047004454" evidence="8">
    <location>
        <begin position="26"/>
        <end position="356"/>
    </location>
</feature>
<dbReference type="InterPro" id="IPR023827">
    <property type="entry name" value="Peptidase_S8_Asp-AS"/>
</dbReference>
<evidence type="ECO:0000256" key="7">
    <source>
        <dbReference type="SAM" id="Phobius"/>
    </source>
</evidence>
<keyword evidence="7" id="KW-0812">Transmembrane</keyword>
<dbReference type="InterPro" id="IPR000209">
    <property type="entry name" value="Peptidase_S8/S53_dom"/>
</dbReference>
<keyword evidence="2 5" id="KW-0645">Protease</keyword>
<gene>
    <name evidence="10" type="primary">mycP_2</name>
    <name evidence="10" type="ORF">GCM10009682_16970</name>
</gene>
<comment type="similarity">
    <text evidence="1 5">Belongs to the peptidase S8 family.</text>
</comment>
<evidence type="ECO:0000256" key="3">
    <source>
        <dbReference type="ARBA" id="ARBA00022801"/>
    </source>
</evidence>
<dbReference type="InterPro" id="IPR036852">
    <property type="entry name" value="Peptidase_S8/S53_dom_sf"/>
</dbReference>
<dbReference type="PROSITE" id="PS51892">
    <property type="entry name" value="SUBTILASE"/>
    <property type="match status" value="1"/>
</dbReference>
<feature type="domain" description="Peptidase S8/S53" evidence="9">
    <location>
        <begin position="54"/>
        <end position="294"/>
    </location>
</feature>